<dbReference type="SUPFAM" id="SSF103032">
    <property type="entry name" value="Hypothetical protein YwqG"/>
    <property type="match status" value="1"/>
</dbReference>
<keyword evidence="4" id="KW-1185">Reference proteome</keyword>
<dbReference type="GeneID" id="8850022"/>
<dbReference type="VEuPathDB" id="AmoebaDB:NAEGRDRAFT_62658"/>
<dbReference type="Gene3D" id="1.20.1280.50">
    <property type="match status" value="1"/>
</dbReference>
<feature type="region of interest" description="Disordered" evidence="1">
    <location>
        <begin position="1"/>
        <end position="21"/>
    </location>
</feature>
<feature type="compositionally biased region" description="Low complexity" evidence="1">
    <location>
        <begin position="8"/>
        <end position="21"/>
    </location>
</feature>
<dbReference type="Pfam" id="PF09234">
    <property type="entry name" value="DUF1963"/>
    <property type="match status" value="1"/>
</dbReference>
<dbReference type="Proteomes" id="UP000006671">
    <property type="component" value="Unassembled WGS sequence"/>
</dbReference>
<reference evidence="3 4" key="1">
    <citation type="journal article" date="2010" name="Cell">
        <title>The genome of Naegleria gruberi illuminates early eukaryotic versatility.</title>
        <authorList>
            <person name="Fritz-Laylin L.K."/>
            <person name="Prochnik S.E."/>
            <person name="Ginger M.L."/>
            <person name="Dacks J.B."/>
            <person name="Carpenter M.L."/>
            <person name="Field M.C."/>
            <person name="Kuo A."/>
            <person name="Paredez A."/>
            <person name="Chapman J."/>
            <person name="Pham J."/>
            <person name="Shu S."/>
            <person name="Neupane R."/>
            <person name="Cipriano M."/>
            <person name="Mancuso J."/>
            <person name="Tu H."/>
            <person name="Salamov A."/>
            <person name="Lindquist E."/>
            <person name="Shapiro H."/>
            <person name="Lucas S."/>
            <person name="Grigoriev I.V."/>
            <person name="Cande W.Z."/>
            <person name="Fulton C."/>
            <person name="Rokhsar D.S."/>
            <person name="Dawson S.C."/>
        </authorList>
    </citation>
    <scope>NUCLEOTIDE SEQUENCE [LARGE SCALE GENOMIC DNA]</scope>
    <source>
        <strain evidence="3 4">NEG-M</strain>
    </source>
</reference>
<dbReference type="SUPFAM" id="SSF81383">
    <property type="entry name" value="F-box domain"/>
    <property type="match status" value="1"/>
</dbReference>
<dbReference type="Gene3D" id="2.30.320.10">
    <property type="entry name" value="YwqG-like"/>
    <property type="match status" value="1"/>
</dbReference>
<sequence length="403" mass="46698">MKRHTTEEASSPSKSSKTVPTAAPFSSESLAQILCFLHVEDVVSASMVSNQWNATCIDYQETIWKAVCYNSLNDLEKYPFMKNVKGGTFDIQAYEGIYSSWKETFVKMFYGQLKEFTSQYQMYVNEVFADVEDKENILETMKKRSTLAIPYTFKGQQQEQNEVFGDEGTEEKKDDEEKDEDEEGDCKDNTPIGSSKIGGLPDLPKGMKWPNVIDDEEQLLKFVCQIDLRDLKNYHSVKGILPRCGWLFCFIDWENLESDDYKEPYSFYWNGPIDMLERVKPEDGLEYEESKVAQIQFKKEVVQPLSPENALRMDVNEKYSSSKADLGTSVMGYPEAVQSEDEMICDDRYFILQYQNMSLNNNLVDTADSVFYWMLPLESHEKIRNIKDDKKQIRVPLFTTFQC</sequence>
<proteinExistence type="predicted"/>
<dbReference type="InterPro" id="IPR035948">
    <property type="entry name" value="YwqG-like_sf"/>
</dbReference>
<accession>D2V1Q5</accession>
<organism evidence="4">
    <name type="scientific">Naegleria gruberi</name>
    <name type="common">Amoeba</name>
    <dbReference type="NCBI Taxonomy" id="5762"/>
    <lineage>
        <taxon>Eukaryota</taxon>
        <taxon>Discoba</taxon>
        <taxon>Heterolobosea</taxon>
        <taxon>Tetramitia</taxon>
        <taxon>Eutetramitia</taxon>
        <taxon>Vahlkampfiidae</taxon>
        <taxon>Naegleria</taxon>
    </lineage>
</organism>
<feature type="region of interest" description="Disordered" evidence="1">
    <location>
        <begin position="160"/>
        <end position="197"/>
    </location>
</feature>
<dbReference type="AlphaFoldDB" id="D2V1Q5"/>
<protein>
    <recommendedName>
        <fullName evidence="2">F-box domain-containing protein</fullName>
    </recommendedName>
</protein>
<feature type="domain" description="F-box" evidence="2">
    <location>
        <begin position="27"/>
        <end position="56"/>
    </location>
</feature>
<dbReference type="InterPro" id="IPR015315">
    <property type="entry name" value="DUF1963"/>
</dbReference>
<evidence type="ECO:0000313" key="4">
    <source>
        <dbReference type="Proteomes" id="UP000006671"/>
    </source>
</evidence>
<dbReference type="InterPro" id="IPR001810">
    <property type="entry name" value="F-box_dom"/>
</dbReference>
<feature type="compositionally biased region" description="Acidic residues" evidence="1">
    <location>
        <begin position="164"/>
        <end position="185"/>
    </location>
</feature>
<evidence type="ECO:0000259" key="2">
    <source>
        <dbReference type="Pfam" id="PF00646"/>
    </source>
</evidence>
<dbReference type="Pfam" id="PF00646">
    <property type="entry name" value="F-box"/>
    <property type="match status" value="1"/>
</dbReference>
<dbReference type="EMBL" id="GG738848">
    <property type="protein sequence ID" value="EFC49202.1"/>
    <property type="molecule type" value="Genomic_DNA"/>
</dbReference>
<dbReference type="CDD" id="cd09917">
    <property type="entry name" value="F-box_SF"/>
    <property type="match status" value="1"/>
</dbReference>
<dbReference type="KEGG" id="ngr:NAEGRDRAFT_62658"/>
<dbReference type="InterPro" id="IPR036047">
    <property type="entry name" value="F-box-like_dom_sf"/>
</dbReference>
<dbReference type="RefSeq" id="XP_002681946.1">
    <property type="nucleotide sequence ID" value="XM_002681900.1"/>
</dbReference>
<name>D2V1Q5_NAEGR</name>
<gene>
    <name evidence="3" type="ORF">NAEGRDRAFT_62658</name>
</gene>
<evidence type="ECO:0000313" key="3">
    <source>
        <dbReference type="EMBL" id="EFC49202.1"/>
    </source>
</evidence>
<dbReference type="InParanoid" id="D2V1Q5"/>
<evidence type="ECO:0000256" key="1">
    <source>
        <dbReference type="SAM" id="MobiDB-lite"/>
    </source>
</evidence>